<organism evidence="3 4">
    <name type="scientific">Aquicoccus porphyridii</name>
    <dbReference type="NCBI Taxonomy" id="1852029"/>
    <lineage>
        <taxon>Bacteria</taxon>
        <taxon>Pseudomonadati</taxon>
        <taxon>Pseudomonadota</taxon>
        <taxon>Alphaproteobacteria</taxon>
        <taxon>Rhodobacterales</taxon>
        <taxon>Paracoccaceae</taxon>
        <taxon>Aquicoccus</taxon>
    </lineage>
</organism>
<proteinExistence type="predicted"/>
<comment type="caution">
    <text evidence="3">The sequence shown here is derived from an EMBL/GenBank/DDBJ whole genome shotgun (WGS) entry which is preliminary data.</text>
</comment>
<evidence type="ECO:0000259" key="2">
    <source>
        <dbReference type="Pfam" id="PF09976"/>
    </source>
</evidence>
<evidence type="ECO:0000256" key="1">
    <source>
        <dbReference type="SAM" id="Phobius"/>
    </source>
</evidence>
<keyword evidence="1" id="KW-0472">Membrane</keyword>
<evidence type="ECO:0000313" key="4">
    <source>
        <dbReference type="Proteomes" id="UP000325291"/>
    </source>
</evidence>
<dbReference type="Proteomes" id="UP000325291">
    <property type="component" value="Unassembled WGS sequence"/>
</dbReference>
<dbReference type="Pfam" id="PF09976">
    <property type="entry name" value="TPR_21"/>
    <property type="match status" value="1"/>
</dbReference>
<keyword evidence="1" id="KW-0812">Transmembrane</keyword>
<dbReference type="EMBL" id="VINQ01000002">
    <property type="protein sequence ID" value="KAA0920205.1"/>
    <property type="molecule type" value="Genomic_DNA"/>
</dbReference>
<sequence>MSQTDSFIEEVTEEVRRDRLFALMRRYGWIAILAVLLLVGGAAWNEWRKAQNERAAQQTGDAMIAALQADAPEARADALASLDPESPGAQAVAALLAAGEQVDAGAHDAAIDGLKAVSERSDLPLVYRQVALFKLLAVQGRNLSPEERREGYASLIGPGSQLRLLAEEQLALIDVETGETGAAVERLQAIAQDDGATAGLRRRATQLIVALGAEPETPVRVNGAASATNGG</sequence>
<name>A0A5A9ZTZ5_9RHOB</name>
<accession>A0A5A9ZTZ5</accession>
<dbReference type="InterPro" id="IPR018704">
    <property type="entry name" value="SecYEG/CpoB_TPR"/>
</dbReference>
<protein>
    <submittedName>
        <fullName evidence="3">Tetratricopeptide repeat protein</fullName>
    </submittedName>
</protein>
<dbReference type="AlphaFoldDB" id="A0A5A9ZTZ5"/>
<gene>
    <name evidence="3" type="ORF">FLO80_03550</name>
</gene>
<keyword evidence="4" id="KW-1185">Reference proteome</keyword>
<keyword evidence="1" id="KW-1133">Transmembrane helix</keyword>
<reference evidence="3 4" key="1">
    <citation type="submission" date="2019-07" db="EMBL/GenBank/DDBJ databases">
        <title>Aquicoccus porphyridii gen. nov., sp. nov., isolated from a small marine red alga, Porphyridium marinum.</title>
        <authorList>
            <person name="Liu L."/>
        </authorList>
    </citation>
    <scope>NUCLEOTIDE SEQUENCE [LARGE SCALE GENOMIC DNA]</scope>
    <source>
        <strain evidence="3 4">L1 8-17</strain>
    </source>
</reference>
<feature type="transmembrane region" description="Helical" evidence="1">
    <location>
        <begin position="27"/>
        <end position="44"/>
    </location>
</feature>
<dbReference type="RefSeq" id="WP_111363826.1">
    <property type="nucleotide sequence ID" value="NZ_VINQ01000002.1"/>
</dbReference>
<evidence type="ECO:0000313" key="3">
    <source>
        <dbReference type="EMBL" id="KAA0920205.1"/>
    </source>
</evidence>
<feature type="domain" description="Ancillary SecYEG translocon subunit/Cell division coordinator CpoB TPR" evidence="2">
    <location>
        <begin position="29"/>
        <end position="139"/>
    </location>
</feature>